<sequence>MEDALRRSSIPGEDIYANSDMVVTTGGIYDTGGQWIFGGDGQSFIQLLPEANVSAIQYVAENTSGYAWDNRSLGIQLDPQQMQYPLEFPGCIACAAGFSYSLNTLDMRTPAQMEVDQNAFTLGASSLVGLPISGGSLLVIYGVRPILTGGMLVSGFDAAGQVVGGGEYRPGQTVVAGVTGGLAYPLAGGMLANVLLGASVAGVNAVANNYIYAEDTSIRRATGVGAVAGGFGSLANNWVSDLAASVLPYRIGVSVIDPNKAILLQNIGTKNPYPAYMGEAAGNTVSGGLPILLDRVRRDGE</sequence>
<reference evidence="2" key="1">
    <citation type="journal article" date="2019" name="Int. J. Syst. Evol. Microbiol.">
        <title>The Global Catalogue of Microorganisms (GCM) 10K type strain sequencing project: providing services to taxonomists for standard genome sequencing and annotation.</title>
        <authorList>
            <consortium name="The Broad Institute Genomics Platform"/>
            <consortium name="The Broad Institute Genome Sequencing Center for Infectious Disease"/>
            <person name="Wu L."/>
            <person name="Ma J."/>
        </authorList>
    </citation>
    <scope>NUCLEOTIDE SEQUENCE [LARGE SCALE GENOMIC DNA]</scope>
    <source>
        <strain evidence="2">KCTC 42447</strain>
    </source>
</reference>
<name>A0ABV7TA33_9GAMM</name>
<dbReference type="EMBL" id="JBHRXZ010000032">
    <property type="protein sequence ID" value="MFC3609703.1"/>
    <property type="molecule type" value="Genomic_DNA"/>
</dbReference>
<evidence type="ECO:0000313" key="1">
    <source>
        <dbReference type="EMBL" id="MFC3609703.1"/>
    </source>
</evidence>
<gene>
    <name evidence="1" type="ORF">ACFOMF_18210</name>
</gene>
<organism evidence="1 2">
    <name type="scientific">Stutzerimonas tarimensis</name>
    <dbReference type="NCBI Taxonomy" id="1507735"/>
    <lineage>
        <taxon>Bacteria</taxon>
        <taxon>Pseudomonadati</taxon>
        <taxon>Pseudomonadota</taxon>
        <taxon>Gammaproteobacteria</taxon>
        <taxon>Pseudomonadales</taxon>
        <taxon>Pseudomonadaceae</taxon>
        <taxon>Stutzerimonas</taxon>
    </lineage>
</organism>
<evidence type="ECO:0000313" key="2">
    <source>
        <dbReference type="Proteomes" id="UP001595630"/>
    </source>
</evidence>
<dbReference type="RefSeq" id="WP_386367578.1">
    <property type="nucleotide sequence ID" value="NZ_JBHRXZ010000032.1"/>
</dbReference>
<protein>
    <submittedName>
        <fullName evidence="1">Uncharacterized protein</fullName>
    </submittedName>
</protein>
<accession>A0ABV7TA33</accession>
<proteinExistence type="predicted"/>
<comment type="caution">
    <text evidence="1">The sequence shown here is derived from an EMBL/GenBank/DDBJ whole genome shotgun (WGS) entry which is preliminary data.</text>
</comment>
<keyword evidence="2" id="KW-1185">Reference proteome</keyword>
<dbReference type="Proteomes" id="UP001595630">
    <property type="component" value="Unassembled WGS sequence"/>
</dbReference>